<protein>
    <submittedName>
        <fullName evidence="2">Putative ribosomally synthesized peptide with SipW-like signal peptide</fullName>
    </submittedName>
</protein>
<comment type="caution">
    <text evidence="2">The sequence shown here is derived from an EMBL/GenBank/DDBJ whole genome shotgun (WGS) entry which is preliminary data.</text>
</comment>
<accession>A0A7Y9F2S3</accession>
<dbReference type="RefSeq" id="WP_179616167.1">
    <property type="nucleotide sequence ID" value="NZ_CP059163.1"/>
</dbReference>
<sequence>MTRPGSHRRPSPRRRATRARSGAGSRLAASVALVAGAAAVAGLGTYGSFTSTTSATESVSAGRIVLGLADQNQGLAVAASGMLPGDTAQRAVQLTRASGSEAFGSITLSVSGGGVLASDANGLKLTVDQCTVPWVKSGTGSAASAMTCSGTSTTVLSQRAVTMTGQVLPAGVLSALNGTGASANLRLTLTLPSEAGNNLQGASGTLNLTFDATQRAAEAR</sequence>
<dbReference type="EMBL" id="JACCBE010000001">
    <property type="protein sequence ID" value="NYD58574.1"/>
    <property type="molecule type" value="Genomic_DNA"/>
</dbReference>
<proteinExistence type="predicted"/>
<evidence type="ECO:0000313" key="2">
    <source>
        <dbReference type="EMBL" id="NYD58574.1"/>
    </source>
</evidence>
<dbReference type="Proteomes" id="UP000516957">
    <property type="component" value="Unassembled WGS sequence"/>
</dbReference>
<feature type="compositionally biased region" description="Basic residues" evidence="1">
    <location>
        <begin position="1"/>
        <end position="18"/>
    </location>
</feature>
<name>A0A7Y9F2S3_9ACTN</name>
<gene>
    <name evidence="2" type="ORF">BKA08_002812</name>
</gene>
<evidence type="ECO:0000256" key="1">
    <source>
        <dbReference type="SAM" id="MobiDB-lite"/>
    </source>
</evidence>
<keyword evidence="3" id="KW-1185">Reference proteome</keyword>
<organism evidence="2 3">
    <name type="scientific">Nocardioides marinisabuli</name>
    <dbReference type="NCBI Taxonomy" id="419476"/>
    <lineage>
        <taxon>Bacteria</taxon>
        <taxon>Bacillati</taxon>
        <taxon>Actinomycetota</taxon>
        <taxon>Actinomycetes</taxon>
        <taxon>Propionibacteriales</taxon>
        <taxon>Nocardioidaceae</taxon>
        <taxon>Nocardioides</taxon>
    </lineage>
</organism>
<feature type="region of interest" description="Disordered" evidence="1">
    <location>
        <begin position="1"/>
        <end position="23"/>
    </location>
</feature>
<dbReference type="AlphaFoldDB" id="A0A7Y9F2S3"/>
<reference evidence="2 3" key="1">
    <citation type="submission" date="2020-07" db="EMBL/GenBank/DDBJ databases">
        <title>Sequencing the genomes of 1000 actinobacteria strains.</title>
        <authorList>
            <person name="Klenk H.-P."/>
        </authorList>
    </citation>
    <scope>NUCLEOTIDE SEQUENCE [LARGE SCALE GENOMIC DNA]</scope>
    <source>
        <strain evidence="2 3">DSM 18965</strain>
    </source>
</reference>
<evidence type="ECO:0000313" key="3">
    <source>
        <dbReference type="Proteomes" id="UP000516957"/>
    </source>
</evidence>